<comment type="caution">
    <text evidence="2">The sequence shown here is derived from an EMBL/GenBank/DDBJ whole genome shotgun (WGS) entry which is preliminary data.</text>
</comment>
<accession>A0ABR7QMP8</accession>
<sequence length="537" mass="60653">MIFTRPKIFSLPLLLFIALSCGKDSSSDLQEIDTTIMVSTIADGQIIDEASKINVTVNSAGSLVEVFVDSQSIYSSQNTNDISIDFNPESYTIGSHVLKIVLTETNGKTITKEVKFEVHRRLIAINLPENMVNQYIINAVAFASKMDGSLIMAKRFNNADDIITLSSAEEFGVDEEFMLTFVLTDNGYATNLFTHANLTRNNIGTINLKKPFRGGEGEVKTYPAVGFADNELITSDNTHEPSKSYYGVSLNAAEENFTVFHKNGIDGDTNNPEIFYMYGYNNSGMFNNYQYLTLYPTLPDNFILDKANFSTAGLESKSVILNSTQNFDNSRAFMNIYGYWNSNDFEINTFHLIYNMSQTVSTGDQLNYALNTNFYDYRYWITFGNFYAAGIGIPKEVFTIPDITLDFEYADNTADLIITGTNHILGRIRLFDLDKVPTNQNYLWDITFNSKTTQRIVIPQLPDEVKSSNLLDLYEGNLMKVSSTELVAYKGINDYDEYLQKVIKDHKDPLMVTEGQELIYKGNGPFHDGPIRDFFFQ</sequence>
<organism evidence="2 3">
    <name type="scientific">Arenibacter arenosicollis</name>
    <dbReference type="NCBI Taxonomy" id="2762274"/>
    <lineage>
        <taxon>Bacteria</taxon>
        <taxon>Pseudomonadati</taxon>
        <taxon>Bacteroidota</taxon>
        <taxon>Flavobacteriia</taxon>
        <taxon>Flavobacteriales</taxon>
        <taxon>Flavobacteriaceae</taxon>
        <taxon>Arenibacter</taxon>
    </lineage>
</organism>
<evidence type="ECO:0000256" key="1">
    <source>
        <dbReference type="SAM" id="SignalP"/>
    </source>
</evidence>
<feature type="signal peptide" evidence="1">
    <location>
        <begin position="1"/>
        <end position="22"/>
    </location>
</feature>
<dbReference type="EMBL" id="JACLHY010000007">
    <property type="protein sequence ID" value="MBC8768242.1"/>
    <property type="molecule type" value="Genomic_DNA"/>
</dbReference>
<dbReference type="RefSeq" id="WP_187583899.1">
    <property type="nucleotide sequence ID" value="NZ_JACLHY010000007.1"/>
</dbReference>
<protein>
    <submittedName>
        <fullName evidence="2">Uncharacterized protein</fullName>
    </submittedName>
</protein>
<keyword evidence="3" id="KW-1185">Reference proteome</keyword>
<proteinExistence type="predicted"/>
<dbReference type="Proteomes" id="UP000618952">
    <property type="component" value="Unassembled WGS sequence"/>
</dbReference>
<name>A0ABR7QMP8_9FLAO</name>
<keyword evidence="1" id="KW-0732">Signal</keyword>
<evidence type="ECO:0000313" key="2">
    <source>
        <dbReference type="EMBL" id="MBC8768242.1"/>
    </source>
</evidence>
<evidence type="ECO:0000313" key="3">
    <source>
        <dbReference type="Proteomes" id="UP000618952"/>
    </source>
</evidence>
<gene>
    <name evidence="2" type="ORF">H4O18_09575</name>
</gene>
<feature type="chain" id="PRO_5047013369" evidence="1">
    <location>
        <begin position="23"/>
        <end position="537"/>
    </location>
</feature>
<dbReference type="PROSITE" id="PS51257">
    <property type="entry name" value="PROKAR_LIPOPROTEIN"/>
    <property type="match status" value="1"/>
</dbReference>
<reference evidence="2 3" key="1">
    <citation type="submission" date="2020-08" db="EMBL/GenBank/DDBJ databases">
        <title>Arenibacter gaetbuli sp. nov., isolated from a sand dune.</title>
        <authorList>
            <person name="Park S."/>
            <person name="Yoon J.-H."/>
        </authorList>
    </citation>
    <scope>NUCLEOTIDE SEQUENCE [LARGE SCALE GENOMIC DNA]</scope>
    <source>
        <strain evidence="2 3">BSSL-BM3</strain>
    </source>
</reference>